<dbReference type="PROSITE" id="PS51421">
    <property type="entry name" value="RAS"/>
    <property type="match status" value="1"/>
</dbReference>
<dbReference type="PANTHER" id="PTHR47977">
    <property type="entry name" value="RAS-RELATED PROTEIN RAB"/>
    <property type="match status" value="1"/>
</dbReference>
<dbReference type="AlphaFoldDB" id="K3WTX1"/>
<dbReference type="STRING" id="431595.K3WTX1"/>
<reference evidence="5" key="2">
    <citation type="submission" date="2010-04" db="EMBL/GenBank/DDBJ databases">
        <authorList>
            <person name="Buell R."/>
            <person name="Hamilton J."/>
            <person name="Hostetler J."/>
        </authorList>
    </citation>
    <scope>NUCLEOTIDE SEQUENCE [LARGE SCALE GENOMIC DNA]</scope>
    <source>
        <strain evidence="5">DAOM:BR144</strain>
    </source>
</reference>
<dbReference type="EMBL" id="GL376613">
    <property type="status" value="NOT_ANNOTATED_CDS"/>
    <property type="molecule type" value="Genomic_DNA"/>
</dbReference>
<evidence type="ECO:0000313" key="5">
    <source>
        <dbReference type="Proteomes" id="UP000019132"/>
    </source>
</evidence>
<dbReference type="InterPro" id="IPR001806">
    <property type="entry name" value="Small_GTPase"/>
</dbReference>
<dbReference type="InterPro" id="IPR050227">
    <property type="entry name" value="Rab"/>
</dbReference>
<dbReference type="InterPro" id="IPR027417">
    <property type="entry name" value="P-loop_NTPase"/>
</dbReference>
<keyword evidence="1" id="KW-0547">Nucleotide-binding</keyword>
<dbReference type="PROSITE" id="PS51420">
    <property type="entry name" value="RHO"/>
    <property type="match status" value="1"/>
</dbReference>
<sequence>MANGKAADVVPSMTETQESSGAAEVRVPEIAPRSEHKVVFLGDQRVGKTSIITHFAFGSFDDSEYTPWTSVGIDYLSMTVPLEDRAVNMQLWDIGGQEHIRESSNLIRMYVRNASIAIVVYDITSTMHRHRSTFLSTSKWVEAVRTERGDDVVIMLVANKSDLSDEQRQVSIDEGVNKAKEGNVLFIETSAKVKKNVQALFEKLAAVVDTAAPGLKEGTVDFCL</sequence>
<dbReference type="NCBIfam" id="TIGR00231">
    <property type="entry name" value="small_GTP"/>
    <property type="match status" value="1"/>
</dbReference>
<evidence type="ECO:0000313" key="4">
    <source>
        <dbReference type="EnsemblProtists" id="PYU1_T008417"/>
    </source>
</evidence>
<organism evidence="4 5">
    <name type="scientific">Globisporangium ultimum (strain ATCC 200006 / CBS 805.95 / DAOM BR144)</name>
    <name type="common">Pythium ultimum</name>
    <dbReference type="NCBI Taxonomy" id="431595"/>
    <lineage>
        <taxon>Eukaryota</taxon>
        <taxon>Sar</taxon>
        <taxon>Stramenopiles</taxon>
        <taxon>Oomycota</taxon>
        <taxon>Peronosporomycetes</taxon>
        <taxon>Pythiales</taxon>
        <taxon>Pythiaceae</taxon>
        <taxon>Globisporangium</taxon>
    </lineage>
</organism>
<dbReference type="eggNOG" id="KOG0094">
    <property type="taxonomic scope" value="Eukaryota"/>
</dbReference>
<dbReference type="Proteomes" id="UP000019132">
    <property type="component" value="Unassembled WGS sequence"/>
</dbReference>
<dbReference type="InterPro" id="IPR005225">
    <property type="entry name" value="Small_GTP-bd"/>
</dbReference>
<dbReference type="Gene3D" id="3.40.50.300">
    <property type="entry name" value="P-loop containing nucleotide triphosphate hydrolases"/>
    <property type="match status" value="1"/>
</dbReference>
<dbReference type="EnsemblProtists" id="PYU1_T008417">
    <property type="protein sequence ID" value="PYU1_T008417"/>
    <property type="gene ID" value="PYU1_G008401"/>
</dbReference>
<dbReference type="HOGENOM" id="CLU_041217_10_2_1"/>
<proteinExistence type="predicted"/>
<dbReference type="InParanoid" id="K3WTX1"/>
<dbReference type="VEuPathDB" id="FungiDB:PYU1_G008401"/>
<dbReference type="GO" id="GO:0005525">
    <property type="term" value="F:GTP binding"/>
    <property type="evidence" value="ECO:0007669"/>
    <property type="project" value="UniProtKB-KW"/>
</dbReference>
<reference evidence="5" key="1">
    <citation type="journal article" date="2010" name="Genome Biol.">
        <title>Genome sequence of the necrotrophic plant pathogen Pythium ultimum reveals original pathogenicity mechanisms and effector repertoire.</title>
        <authorList>
            <person name="Levesque C.A."/>
            <person name="Brouwer H."/>
            <person name="Cano L."/>
            <person name="Hamilton J.P."/>
            <person name="Holt C."/>
            <person name="Huitema E."/>
            <person name="Raffaele S."/>
            <person name="Robideau G.P."/>
            <person name="Thines M."/>
            <person name="Win J."/>
            <person name="Zerillo M.M."/>
            <person name="Beakes G.W."/>
            <person name="Boore J.L."/>
            <person name="Busam D."/>
            <person name="Dumas B."/>
            <person name="Ferriera S."/>
            <person name="Fuerstenberg S.I."/>
            <person name="Gachon C.M."/>
            <person name="Gaulin E."/>
            <person name="Govers F."/>
            <person name="Grenville-Briggs L."/>
            <person name="Horner N."/>
            <person name="Hostetler J."/>
            <person name="Jiang R.H."/>
            <person name="Johnson J."/>
            <person name="Krajaejun T."/>
            <person name="Lin H."/>
            <person name="Meijer H.J."/>
            <person name="Moore B."/>
            <person name="Morris P."/>
            <person name="Phuntmart V."/>
            <person name="Puiu D."/>
            <person name="Shetty J."/>
            <person name="Stajich J.E."/>
            <person name="Tripathy S."/>
            <person name="Wawra S."/>
            <person name="van West P."/>
            <person name="Whitty B.R."/>
            <person name="Coutinho P.M."/>
            <person name="Henrissat B."/>
            <person name="Martin F."/>
            <person name="Thomas P.D."/>
            <person name="Tyler B.M."/>
            <person name="De Vries R.P."/>
            <person name="Kamoun S."/>
            <person name="Yandell M."/>
            <person name="Tisserat N."/>
            <person name="Buell C.R."/>
        </authorList>
    </citation>
    <scope>NUCLEOTIDE SEQUENCE</scope>
    <source>
        <strain evidence="5">DAOM:BR144</strain>
    </source>
</reference>
<dbReference type="Pfam" id="PF00071">
    <property type="entry name" value="Ras"/>
    <property type="match status" value="1"/>
</dbReference>
<reference evidence="4" key="3">
    <citation type="submission" date="2015-02" db="UniProtKB">
        <authorList>
            <consortium name="EnsemblProtists"/>
        </authorList>
    </citation>
    <scope>IDENTIFICATION</scope>
    <source>
        <strain evidence="4">DAOM BR144</strain>
    </source>
</reference>
<name>K3WTX1_GLOUD</name>
<dbReference type="CDD" id="cd01861">
    <property type="entry name" value="Rab6"/>
    <property type="match status" value="1"/>
</dbReference>
<accession>K3WTX1</accession>
<dbReference type="PRINTS" id="PR00449">
    <property type="entry name" value="RASTRNSFRMNG"/>
</dbReference>
<evidence type="ECO:0000256" key="1">
    <source>
        <dbReference type="ARBA" id="ARBA00022741"/>
    </source>
</evidence>
<dbReference type="FunFam" id="3.40.50.300:FF:001447">
    <property type="entry name" value="Ras-related protein Rab-1B"/>
    <property type="match status" value="1"/>
</dbReference>
<evidence type="ECO:0000256" key="2">
    <source>
        <dbReference type="ARBA" id="ARBA00023134"/>
    </source>
</evidence>
<feature type="region of interest" description="Disordered" evidence="3">
    <location>
        <begin position="1"/>
        <end position="24"/>
    </location>
</feature>
<keyword evidence="2" id="KW-0342">GTP-binding</keyword>
<evidence type="ECO:0000256" key="3">
    <source>
        <dbReference type="SAM" id="MobiDB-lite"/>
    </source>
</evidence>
<dbReference type="SUPFAM" id="SSF52540">
    <property type="entry name" value="P-loop containing nucleoside triphosphate hydrolases"/>
    <property type="match status" value="1"/>
</dbReference>
<dbReference type="OMA" id="YDSFGCT"/>
<protein>
    <submittedName>
        <fullName evidence="4">Uncharacterized protein</fullName>
    </submittedName>
</protein>
<keyword evidence="5" id="KW-1185">Reference proteome</keyword>
<dbReference type="SMART" id="SM00175">
    <property type="entry name" value="RAB"/>
    <property type="match status" value="1"/>
</dbReference>
<dbReference type="SMART" id="SM00174">
    <property type="entry name" value="RHO"/>
    <property type="match status" value="1"/>
</dbReference>
<dbReference type="PROSITE" id="PS51419">
    <property type="entry name" value="RAB"/>
    <property type="match status" value="1"/>
</dbReference>
<dbReference type="GO" id="GO:0003924">
    <property type="term" value="F:GTPase activity"/>
    <property type="evidence" value="ECO:0007669"/>
    <property type="project" value="InterPro"/>
</dbReference>
<dbReference type="SMART" id="SM00173">
    <property type="entry name" value="RAS"/>
    <property type="match status" value="1"/>
</dbReference>